<feature type="region of interest" description="Disordered" evidence="1">
    <location>
        <begin position="1"/>
        <end position="64"/>
    </location>
</feature>
<proteinExistence type="predicted"/>
<sequence>MPKRRRSLESTMDIQEQEQEPVQEVPSSPAGEEMPAEVPSPAASSTGQSGLLDHDSGASQHEEAASLAPFQFSPQGPGIESLASKIRSAAVNASEQPDAPNRRHYIDAMAYHPHHAQTLQSRVERVQALRSTLTEYDNTAKWMYSQLTKRRSLLNSTSTIGGQPTGHIDDAILRAAQSGDWDQVKMIESEIGEVSSLIDAYGWDWSACNEGLHAIDHQQRGVSLEGEGGGKDGPTHLRDTINPPNEVTQLEESTFSPGQTKEVRGSWLEQVIAESSAAATTTHDYHEDPLGKQLQEWGRNGLHKGMPREERTAALRLGHDSDTLAVDLALCDTAAALIQIRNKRSTWNSLQSLVSHTYDFDASLGPRGNLQSALERNDFKSASSVLDRLDEMGNVRGPTSKSLQQLSDILGSVASSMAVLENEMSLDIDK</sequence>
<accession>A0A1E3HF95</accession>
<evidence type="ECO:0000313" key="3">
    <source>
        <dbReference type="Proteomes" id="UP000094065"/>
    </source>
</evidence>
<protein>
    <submittedName>
        <fullName evidence="2">Uncharacterized protein</fullName>
    </submittedName>
</protein>
<comment type="caution">
    <text evidence="2">The sequence shown here is derived from an EMBL/GenBank/DDBJ whole genome shotgun (WGS) entry which is preliminary data.</text>
</comment>
<dbReference type="OrthoDB" id="10494876at2759"/>
<dbReference type="GeneID" id="30158421"/>
<organism evidence="2 3">
    <name type="scientific">Cryptococcus amylolentus CBS 6039</name>
    <dbReference type="NCBI Taxonomy" id="1295533"/>
    <lineage>
        <taxon>Eukaryota</taxon>
        <taxon>Fungi</taxon>
        <taxon>Dikarya</taxon>
        <taxon>Basidiomycota</taxon>
        <taxon>Agaricomycotina</taxon>
        <taxon>Tremellomycetes</taxon>
        <taxon>Tremellales</taxon>
        <taxon>Cryptococcaceae</taxon>
        <taxon>Cryptococcus</taxon>
    </lineage>
</organism>
<reference evidence="2 3" key="1">
    <citation type="submission" date="2016-06" db="EMBL/GenBank/DDBJ databases">
        <title>Evolution of pathogenesis and genome organization in the Tremellales.</title>
        <authorList>
            <person name="Cuomo C."/>
            <person name="Litvintseva A."/>
            <person name="Heitman J."/>
            <person name="Chen Y."/>
            <person name="Sun S."/>
            <person name="Springer D."/>
            <person name="Dromer F."/>
            <person name="Young S."/>
            <person name="Zeng Q."/>
            <person name="Chapman S."/>
            <person name="Gujja S."/>
            <person name="Saif S."/>
            <person name="Birren B."/>
        </authorList>
    </citation>
    <scope>NUCLEOTIDE SEQUENCE [LARGE SCALE GENOMIC DNA]</scope>
    <source>
        <strain evidence="2 3">CBS 6039</strain>
    </source>
</reference>
<name>A0A1E3HF95_9TREE</name>
<evidence type="ECO:0000256" key="1">
    <source>
        <dbReference type="SAM" id="MobiDB-lite"/>
    </source>
</evidence>
<dbReference type="RefSeq" id="XP_018990576.1">
    <property type="nucleotide sequence ID" value="XM_019141769.1"/>
</dbReference>
<evidence type="ECO:0000313" key="2">
    <source>
        <dbReference type="EMBL" id="ODN74795.1"/>
    </source>
</evidence>
<dbReference type="Proteomes" id="UP000094065">
    <property type="component" value="Unassembled WGS sequence"/>
</dbReference>
<keyword evidence="3" id="KW-1185">Reference proteome</keyword>
<feature type="compositionally biased region" description="Basic and acidic residues" evidence="1">
    <location>
        <begin position="52"/>
        <end position="64"/>
    </location>
</feature>
<dbReference type="EMBL" id="AWGJ01000011">
    <property type="protein sequence ID" value="ODN74795.1"/>
    <property type="molecule type" value="Genomic_DNA"/>
</dbReference>
<dbReference type="AlphaFoldDB" id="A0A1E3HF95"/>
<gene>
    <name evidence="2" type="ORF">L202_07112</name>
</gene>